<dbReference type="InterPro" id="IPR008266">
    <property type="entry name" value="Tyr_kinase_AS"/>
</dbReference>
<dbReference type="GO" id="GO:0005524">
    <property type="term" value="F:ATP binding"/>
    <property type="evidence" value="ECO:0007669"/>
    <property type="project" value="UniProtKB-UniRule"/>
</dbReference>
<dbReference type="Gene3D" id="1.10.510.10">
    <property type="entry name" value="Transferase(Phosphotransferase) domain 1"/>
    <property type="match status" value="1"/>
</dbReference>
<dbReference type="InterPro" id="IPR043145">
    <property type="entry name" value="Znf_ZZ_sf"/>
</dbReference>
<dbReference type="InterPro" id="IPR000719">
    <property type="entry name" value="Prot_kinase_dom"/>
</dbReference>
<organism evidence="9 10">
    <name type="scientific">Rotaria sordida</name>
    <dbReference type="NCBI Taxonomy" id="392033"/>
    <lineage>
        <taxon>Eukaryota</taxon>
        <taxon>Metazoa</taxon>
        <taxon>Spiralia</taxon>
        <taxon>Gnathifera</taxon>
        <taxon>Rotifera</taxon>
        <taxon>Eurotatoria</taxon>
        <taxon>Bdelloidea</taxon>
        <taxon>Philodinida</taxon>
        <taxon>Philodinidae</taxon>
        <taxon>Rotaria</taxon>
    </lineage>
</organism>
<dbReference type="Proteomes" id="UP000663870">
    <property type="component" value="Unassembled WGS sequence"/>
</dbReference>
<dbReference type="InterPro" id="IPR020635">
    <property type="entry name" value="Tyr_kinase_cat_dom"/>
</dbReference>
<feature type="domain" description="Protein kinase" evidence="6">
    <location>
        <begin position="92"/>
        <end position="266"/>
    </location>
</feature>
<dbReference type="SUPFAM" id="SSF57850">
    <property type="entry name" value="RING/U-box"/>
    <property type="match status" value="1"/>
</dbReference>
<comment type="caution">
    <text evidence="9">The sequence shown here is derived from an EMBL/GenBank/DDBJ whole genome shotgun (WGS) entry which is preliminary data.</text>
</comment>
<evidence type="ECO:0000259" key="6">
    <source>
        <dbReference type="PROSITE" id="PS50011"/>
    </source>
</evidence>
<feature type="domain" description="ZZ-type" evidence="7">
    <location>
        <begin position="29"/>
        <end position="84"/>
    </location>
</feature>
<dbReference type="AlphaFoldDB" id="A0A815RKZ6"/>
<dbReference type="InterPro" id="IPR051681">
    <property type="entry name" value="Ser/Thr_Kinases-Pseudokinases"/>
</dbReference>
<dbReference type="SMART" id="SM00291">
    <property type="entry name" value="ZnF_ZZ"/>
    <property type="match status" value="1"/>
</dbReference>
<keyword evidence="3" id="KW-0862">Zinc</keyword>
<dbReference type="Proteomes" id="UP000663854">
    <property type="component" value="Unassembled WGS sequence"/>
</dbReference>
<dbReference type="SMART" id="SM00219">
    <property type="entry name" value="TyrKc"/>
    <property type="match status" value="1"/>
</dbReference>
<keyword evidence="5" id="KW-0067">ATP-binding</keyword>
<evidence type="ECO:0008006" key="11">
    <source>
        <dbReference type="Google" id="ProtNLM"/>
    </source>
</evidence>
<dbReference type="EMBL" id="CAJNOL010002223">
    <property type="protein sequence ID" value="CAF1477264.1"/>
    <property type="molecule type" value="Genomic_DNA"/>
</dbReference>
<dbReference type="PROSITE" id="PS50135">
    <property type="entry name" value="ZF_ZZ_2"/>
    <property type="match status" value="1"/>
</dbReference>
<dbReference type="SUPFAM" id="SSF56112">
    <property type="entry name" value="Protein kinase-like (PK-like)"/>
    <property type="match status" value="1"/>
</dbReference>
<evidence type="ECO:0000313" key="8">
    <source>
        <dbReference type="EMBL" id="CAF0972949.1"/>
    </source>
</evidence>
<dbReference type="InterPro" id="IPR000433">
    <property type="entry name" value="Znf_ZZ"/>
</dbReference>
<dbReference type="PROSITE" id="PS50011">
    <property type="entry name" value="PROTEIN_KINASE_DOM"/>
    <property type="match status" value="1"/>
</dbReference>
<feature type="binding site" evidence="5">
    <location>
        <position position="121"/>
    </location>
    <ligand>
        <name>ATP</name>
        <dbReference type="ChEBI" id="CHEBI:30616"/>
    </ligand>
</feature>
<dbReference type="CDD" id="cd02249">
    <property type="entry name" value="ZZ"/>
    <property type="match status" value="1"/>
</dbReference>
<dbReference type="InterPro" id="IPR017441">
    <property type="entry name" value="Protein_kinase_ATP_BS"/>
</dbReference>
<proteinExistence type="predicted"/>
<dbReference type="GO" id="GO:0008270">
    <property type="term" value="F:zinc ion binding"/>
    <property type="evidence" value="ECO:0007669"/>
    <property type="project" value="UniProtKB-KW"/>
</dbReference>
<evidence type="ECO:0000256" key="5">
    <source>
        <dbReference type="PROSITE-ProRule" id="PRU10141"/>
    </source>
</evidence>
<dbReference type="InterPro" id="IPR011009">
    <property type="entry name" value="Kinase-like_dom_sf"/>
</dbReference>
<sequence>MPNELFGQYVPSSNDITLAKLNELLTGKQHNTKCDGCLIEILGIRFKCDTCHNYNLCSKCMQQRVTSKKHQNTHPLVVASNKSLLKININDILKGEVLGHGAFGQVYKAIWLSKNREVACKVIEVTAHRRHLEDSFRKELNAYAELSGAYILKTFGYGERLMANGIKECYLITEFMHRGSLSNVIHCGNEKTSLRRKLTMACHVVSGMRKLHAHTMIHRDIRPDNILVSNNYTAKIGDMGIAHVFNPEIKHTLMGCLPFMPPEFHR</sequence>
<dbReference type="Gene3D" id="3.30.60.90">
    <property type="match status" value="1"/>
</dbReference>
<keyword evidence="10" id="KW-1185">Reference proteome</keyword>
<dbReference type="Pfam" id="PF00569">
    <property type="entry name" value="ZZ"/>
    <property type="match status" value="1"/>
</dbReference>
<dbReference type="PROSITE" id="PS00109">
    <property type="entry name" value="PROTEIN_KINASE_TYR"/>
    <property type="match status" value="1"/>
</dbReference>
<keyword evidence="2 4" id="KW-0863">Zinc-finger</keyword>
<evidence type="ECO:0000259" key="7">
    <source>
        <dbReference type="PROSITE" id="PS50135"/>
    </source>
</evidence>
<evidence type="ECO:0000313" key="10">
    <source>
        <dbReference type="Proteomes" id="UP000663870"/>
    </source>
</evidence>
<keyword evidence="5" id="KW-0547">Nucleotide-binding</keyword>
<keyword evidence="1" id="KW-0479">Metal-binding</keyword>
<evidence type="ECO:0000256" key="2">
    <source>
        <dbReference type="ARBA" id="ARBA00022771"/>
    </source>
</evidence>
<evidence type="ECO:0000256" key="4">
    <source>
        <dbReference type="PROSITE-ProRule" id="PRU00228"/>
    </source>
</evidence>
<protein>
    <recommendedName>
        <fullName evidence="11">Non-specific serine/threonine protein kinase</fullName>
    </recommendedName>
</protein>
<reference evidence="9" key="1">
    <citation type="submission" date="2021-02" db="EMBL/GenBank/DDBJ databases">
        <authorList>
            <person name="Nowell W R."/>
        </authorList>
    </citation>
    <scope>NUCLEOTIDE SEQUENCE</scope>
</reference>
<name>A0A815RKZ6_9BILA</name>
<dbReference type="EMBL" id="CAJNOH010000260">
    <property type="protein sequence ID" value="CAF0972949.1"/>
    <property type="molecule type" value="Genomic_DNA"/>
</dbReference>
<accession>A0A815RKZ6</accession>
<evidence type="ECO:0000256" key="3">
    <source>
        <dbReference type="ARBA" id="ARBA00022833"/>
    </source>
</evidence>
<gene>
    <name evidence="9" type="ORF">JXQ802_LOCUS39096</name>
    <name evidence="8" type="ORF">PYM288_LOCUS13208</name>
</gene>
<dbReference type="PROSITE" id="PS01357">
    <property type="entry name" value="ZF_ZZ_1"/>
    <property type="match status" value="1"/>
</dbReference>
<dbReference type="Pfam" id="PF00069">
    <property type="entry name" value="Pkinase"/>
    <property type="match status" value="1"/>
</dbReference>
<dbReference type="GO" id="GO:0004713">
    <property type="term" value="F:protein tyrosine kinase activity"/>
    <property type="evidence" value="ECO:0007669"/>
    <property type="project" value="InterPro"/>
</dbReference>
<dbReference type="GO" id="GO:0004674">
    <property type="term" value="F:protein serine/threonine kinase activity"/>
    <property type="evidence" value="ECO:0007669"/>
    <property type="project" value="TreeGrafter"/>
</dbReference>
<dbReference type="PANTHER" id="PTHR44329">
    <property type="entry name" value="SERINE/THREONINE-PROTEIN KINASE TNNI3K-RELATED"/>
    <property type="match status" value="1"/>
</dbReference>
<evidence type="ECO:0000256" key="1">
    <source>
        <dbReference type="ARBA" id="ARBA00022723"/>
    </source>
</evidence>
<evidence type="ECO:0000313" key="9">
    <source>
        <dbReference type="EMBL" id="CAF1477264.1"/>
    </source>
</evidence>
<dbReference type="PROSITE" id="PS00107">
    <property type="entry name" value="PROTEIN_KINASE_ATP"/>
    <property type="match status" value="1"/>
</dbReference>